<dbReference type="AlphaFoldDB" id="A0A550C0A2"/>
<feature type="region of interest" description="Disordered" evidence="1">
    <location>
        <begin position="24"/>
        <end position="49"/>
    </location>
</feature>
<feature type="region of interest" description="Disordered" evidence="1">
    <location>
        <begin position="132"/>
        <end position="267"/>
    </location>
</feature>
<evidence type="ECO:0000313" key="2">
    <source>
        <dbReference type="EMBL" id="TRM58214.1"/>
    </source>
</evidence>
<keyword evidence="3" id="KW-1185">Reference proteome</keyword>
<name>A0A550C0A2_9AGAR</name>
<accession>A0A550C0A2</accession>
<feature type="compositionally biased region" description="Basic residues" evidence="1">
    <location>
        <begin position="143"/>
        <end position="159"/>
    </location>
</feature>
<protein>
    <submittedName>
        <fullName evidence="2">Uncharacterized protein</fullName>
    </submittedName>
</protein>
<dbReference type="OrthoDB" id="10267552at2759"/>
<organism evidence="2 3">
    <name type="scientific">Schizophyllum amplum</name>
    <dbReference type="NCBI Taxonomy" id="97359"/>
    <lineage>
        <taxon>Eukaryota</taxon>
        <taxon>Fungi</taxon>
        <taxon>Dikarya</taxon>
        <taxon>Basidiomycota</taxon>
        <taxon>Agaricomycotina</taxon>
        <taxon>Agaricomycetes</taxon>
        <taxon>Agaricomycetidae</taxon>
        <taxon>Agaricales</taxon>
        <taxon>Schizophyllaceae</taxon>
        <taxon>Schizophyllum</taxon>
    </lineage>
</organism>
<dbReference type="Proteomes" id="UP000320762">
    <property type="component" value="Unassembled WGS sequence"/>
</dbReference>
<proteinExistence type="predicted"/>
<dbReference type="EMBL" id="VDMD01000038">
    <property type="protein sequence ID" value="TRM58214.1"/>
    <property type="molecule type" value="Genomic_DNA"/>
</dbReference>
<sequence length="267" mass="29165">MSSRMNIGQNSSFQEYDRFTSQSAAASWDRQTKATLSGESAKYADTIDTPRHPDYTIDLPWCEVDELPPLDLIPVEVTRRPSHRVKRKGLKRESPVIGLGLLGVEDHNRLEPLPGDSLAKLTSTMAAVAIEPKSQVDWASGPGKKHAAKQRRGQRRASRLHPYSPEQSPRPLPMPLLQNLPPVEGHQSAAGEGTDAALLSPLMLPTTWAPSVEPSRRSSAQSAAHSRTASIPRSRYSSASPARSVLARPPLMLPEEPYCPPAWPVPG</sequence>
<feature type="compositionally biased region" description="Pro residues" evidence="1">
    <location>
        <begin position="257"/>
        <end position="267"/>
    </location>
</feature>
<evidence type="ECO:0000313" key="3">
    <source>
        <dbReference type="Proteomes" id="UP000320762"/>
    </source>
</evidence>
<gene>
    <name evidence="2" type="ORF">BD626DRAFT_573848</name>
</gene>
<comment type="caution">
    <text evidence="2">The sequence shown here is derived from an EMBL/GenBank/DDBJ whole genome shotgun (WGS) entry which is preliminary data.</text>
</comment>
<feature type="compositionally biased region" description="Low complexity" evidence="1">
    <location>
        <begin position="217"/>
        <end position="244"/>
    </location>
</feature>
<reference evidence="2 3" key="1">
    <citation type="journal article" date="2019" name="New Phytol.">
        <title>Comparative genomics reveals unique wood-decay strategies and fruiting body development in the Schizophyllaceae.</title>
        <authorList>
            <person name="Almasi E."/>
            <person name="Sahu N."/>
            <person name="Krizsan K."/>
            <person name="Balint B."/>
            <person name="Kovacs G.M."/>
            <person name="Kiss B."/>
            <person name="Cseklye J."/>
            <person name="Drula E."/>
            <person name="Henrissat B."/>
            <person name="Nagy I."/>
            <person name="Chovatia M."/>
            <person name="Adam C."/>
            <person name="LaButti K."/>
            <person name="Lipzen A."/>
            <person name="Riley R."/>
            <person name="Grigoriev I.V."/>
            <person name="Nagy L.G."/>
        </authorList>
    </citation>
    <scope>NUCLEOTIDE SEQUENCE [LARGE SCALE GENOMIC DNA]</scope>
    <source>
        <strain evidence="2 3">NL-1724</strain>
    </source>
</reference>
<evidence type="ECO:0000256" key="1">
    <source>
        <dbReference type="SAM" id="MobiDB-lite"/>
    </source>
</evidence>